<keyword evidence="3" id="KW-1185">Reference proteome</keyword>
<feature type="domain" description="Novel STAND NTPase 5" evidence="1">
    <location>
        <begin position="102"/>
        <end position="226"/>
    </location>
</feature>
<reference evidence="2 3" key="1">
    <citation type="submission" date="2023-05" db="EMBL/GenBank/DDBJ databases">
        <title>Pseudodonghicola sp. nov.</title>
        <authorList>
            <person name="Huang J."/>
        </authorList>
    </citation>
    <scope>NUCLEOTIDE SEQUENCE [LARGE SCALE GENOMIC DNA]</scope>
    <source>
        <strain evidence="2 3">IC7</strain>
    </source>
</reference>
<dbReference type="RefSeq" id="WP_284483081.1">
    <property type="nucleotide sequence ID" value="NZ_JASNJD010000024.1"/>
</dbReference>
<dbReference type="Proteomes" id="UP001243757">
    <property type="component" value="Unassembled WGS sequence"/>
</dbReference>
<name>A0ABT7F726_9RHOB</name>
<proteinExistence type="predicted"/>
<dbReference type="EMBL" id="JASNJD010000024">
    <property type="protein sequence ID" value="MDK3020397.1"/>
    <property type="molecule type" value="Genomic_DNA"/>
</dbReference>
<accession>A0ABT7F726</accession>
<sequence length="750" mass="84792">MSELRAFAELMRLRIGEMTTTSAWLAERLNTDKAQVSRWINAKQPISQSYKDQIIVELELLHDPRLDAVKDPETWNPWWALEVAKSDFKPAASPDRDATIRNYLRGAQPSFHVVREGMVPQLDQVEKLLTSIEAGESITVLNAPIGEGVTSLLLQFLEYLTRKRQDITAYWSRDGRLPDTPPPPTQRALVVADRQYGKPSFPAWCRELNASETKEVQVLVGCREKDRSWVEKRLQAEVNAISVARTSPEDAKKYVALIKKFDAADDPDVSLETLFSEEIKRASGYGLLPAMIAATRGEALYLRYRRLVDAYEPDSYEFHTMASAVWLFDINDRIANGRLPKRGELTAHVEHHTQVLGISKGNSEFEVAKFFGRMLGEVAQVGMGSYEFRHPRIAKLLFREVFGTSANKSRPQGTFRASKWVHYATFAEVGPHKQMSANPPQLSALASNMVYLIGYDRAHKISHESPKAVEDVVRYTLTQLFAGEGNEAKPDYFRYLSRGLAQLSKHYNGDDPKRIKLIDDSVALIEASFEKDKSPKSIVYHANTLRGLPAKTRVSLDGEELTWFDLCDEARKSAAPEDMESVSIETLRVRLRGTPKSGPNAWRYYPITAFENLADNCARANFPLSERFSRDRLELLCNLSSWACSGFVGLDGAHVTVPDGDYDDKNLRTIRSVHYQFWLEVARMCQAGVSNKGEAPASLKTHMEGVYLRWLRIEERNPSKLLTTLQREALINALMEQNFKDLADALPDTL</sequence>
<organism evidence="2 3">
    <name type="scientific">Pseudodonghicola flavimaris</name>
    <dbReference type="NCBI Taxonomy" id="3050036"/>
    <lineage>
        <taxon>Bacteria</taxon>
        <taxon>Pseudomonadati</taxon>
        <taxon>Pseudomonadota</taxon>
        <taxon>Alphaproteobacteria</taxon>
        <taxon>Rhodobacterales</taxon>
        <taxon>Paracoccaceae</taxon>
        <taxon>Pseudodonghicola</taxon>
    </lineage>
</organism>
<dbReference type="Pfam" id="PF25199">
    <property type="entry name" value="nSTAND_NTPase5"/>
    <property type="match status" value="1"/>
</dbReference>
<protein>
    <recommendedName>
        <fullName evidence="1">Novel STAND NTPase 5 domain-containing protein</fullName>
    </recommendedName>
</protein>
<evidence type="ECO:0000313" key="3">
    <source>
        <dbReference type="Proteomes" id="UP001243757"/>
    </source>
</evidence>
<dbReference type="InterPro" id="IPR057574">
    <property type="entry name" value="nSTAND_NTPase5_dom"/>
</dbReference>
<evidence type="ECO:0000313" key="2">
    <source>
        <dbReference type="EMBL" id="MDK3020397.1"/>
    </source>
</evidence>
<evidence type="ECO:0000259" key="1">
    <source>
        <dbReference type="Pfam" id="PF25199"/>
    </source>
</evidence>
<comment type="caution">
    <text evidence="2">The sequence shown here is derived from an EMBL/GenBank/DDBJ whole genome shotgun (WGS) entry which is preliminary data.</text>
</comment>
<gene>
    <name evidence="2" type="ORF">QO033_22150</name>
</gene>